<dbReference type="Proteomes" id="UP000240988">
    <property type="component" value="Unassembled WGS sequence"/>
</dbReference>
<dbReference type="GO" id="GO:0019748">
    <property type="term" value="P:secondary metabolic process"/>
    <property type="evidence" value="ECO:0007669"/>
    <property type="project" value="TreeGrafter"/>
</dbReference>
<gene>
    <name evidence="3" type="ORF">MRAB57_1554</name>
</gene>
<reference evidence="3 4" key="1">
    <citation type="submission" date="2017-01" db="EMBL/GenBank/DDBJ databases">
        <authorList>
            <consortium name="Urmite Genomes"/>
        </authorList>
    </citation>
    <scope>NUCLEOTIDE SEQUENCE [LARGE SCALE GENOMIC DNA]</scope>
    <source>
        <strain evidence="3 4">AB57</strain>
    </source>
</reference>
<feature type="domain" description="Amidohydrolase-related" evidence="2">
    <location>
        <begin position="148"/>
        <end position="416"/>
    </location>
</feature>
<sequence>MEQQQLNTEITAGAGELKSQYLEYKTFTEYPIFDADQHLTEGEDCYTRHIEDKYKDRTLRVVVEGGKTLFKFDGNARESDGHHGKVPHPGSLKELLKGIKKGSGEAGTYQWMEPDPAFADADLRLEQLDKQNIEACMLYSTGIGLLAEHVLTDDDLFYASSWSYLRWLEEEWGFARADRMFVAPIFSMRDVDRTCEQLDYFFERGGKVVAMVPGPAYGRSPGDPYFDRIWGRINDAHATVSYHINEAPPGYKAGRSREWGEEENPTFFTQSAWQWYWAYGDVPAQETFSQLIYGNVFSRFPNLKIVSAEHGCEWIPLFVRKLDKMRGMGRNGRWIGGQLPERPSKIFKRHFRVVPFWEDDMADVIDKVGAEVLLGGSDFPHSEGLAFPSQLVDHLDMLDASAQKLVMRDNGLALVGRS</sequence>
<dbReference type="GO" id="GO:0016787">
    <property type="term" value="F:hydrolase activity"/>
    <property type="evidence" value="ECO:0007669"/>
    <property type="project" value="UniProtKB-KW"/>
</dbReference>
<keyword evidence="3" id="KW-0378">Hydrolase</keyword>
<dbReference type="GO" id="GO:0016831">
    <property type="term" value="F:carboxy-lyase activity"/>
    <property type="evidence" value="ECO:0007669"/>
    <property type="project" value="InterPro"/>
</dbReference>
<name>A0A2U3NQG6_9MYCO</name>
<dbReference type="InterPro" id="IPR006680">
    <property type="entry name" value="Amidohydro-rel"/>
</dbReference>
<accession>A0A2U3NQG6</accession>
<dbReference type="SUPFAM" id="SSF51556">
    <property type="entry name" value="Metallo-dependent hydrolases"/>
    <property type="match status" value="1"/>
</dbReference>
<organism evidence="3 4">
    <name type="scientific">Mycobacterium rhizamassiliense</name>
    <dbReference type="NCBI Taxonomy" id="1841860"/>
    <lineage>
        <taxon>Bacteria</taxon>
        <taxon>Bacillati</taxon>
        <taxon>Actinomycetota</taxon>
        <taxon>Actinomycetes</taxon>
        <taxon>Mycobacteriales</taxon>
        <taxon>Mycobacteriaceae</taxon>
        <taxon>Mycobacterium</taxon>
    </lineage>
</organism>
<dbReference type="PANTHER" id="PTHR21240:SF28">
    <property type="entry name" value="ISO-OROTATE DECARBOXYLASE (EUROFUNG)"/>
    <property type="match status" value="1"/>
</dbReference>
<proteinExistence type="predicted"/>
<dbReference type="STRING" id="1841860.GCA_900157375_01555"/>
<keyword evidence="4" id="KW-1185">Reference proteome</keyword>
<evidence type="ECO:0000313" key="3">
    <source>
        <dbReference type="EMBL" id="SPM33750.1"/>
    </source>
</evidence>
<dbReference type="PANTHER" id="PTHR21240">
    <property type="entry name" value="2-AMINO-3-CARBOXYLMUCONATE-6-SEMIALDEHYDE DECARBOXYLASE"/>
    <property type="match status" value="1"/>
</dbReference>
<dbReference type="RefSeq" id="WP_083743333.1">
    <property type="nucleotide sequence ID" value="NZ_LT721901.1"/>
</dbReference>
<evidence type="ECO:0000256" key="1">
    <source>
        <dbReference type="ARBA" id="ARBA00023239"/>
    </source>
</evidence>
<dbReference type="OrthoDB" id="8673349at2"/>
<evidence type="ECO:0000313" key="4">
    <source>
        <dbReference type="Proteomes" id="UP000240988"/>
    </source>
</evidence>
<keyword evidence="1" id="KW-0456">Lyase</keyword>
<dbReference type="InterPro" id="IPR032466">
    <property type="entry name" value="Metal_Hydrolase"/>
</dbReference>
<dbReference type="EMBL" id="FUFA01000002">
    <property type="protein sequence ID" value="SPM33750.1"/>
    <property type="molecule type" value="Genomic_DNA"/>
</dbReference>
<dbReference type="AlphaFoldDB" id="A0A2U3NQG6"/>
<dbReference type="GO" id="GO:0005737">
    <property type="term" value="C:cytoplasm"/>
    <property type="evidence" value="ECO:0007669"/>
    <property type="project" value="TreeGrafter"/>
</dbReference>
<dbReference type="InterPro" id="IPR032465">
    <property type="entry name" value="ACMSD"/>
</dbReference>
<dbReference type="Gene3D" id="3.20.20.140">
    <property type="entry name" value="Metal-dependent hydrolases"/>
    <property type="match status" value="1"/>
</dbReference>
<protein>
    <submittedName>
        <fullName evidence="3">Amidohydrolase</fullName>
    </submittedName>
</protein>
<evidence type="ECO:0000259" key="2">
    <source>
        <dbReference type="Pfam" id="PF04909"/>
    </source>
</evidence>
<dbReference type="Pfam" id="PF04909">
    <property type="entry name" value="Amidohydro_2"/>
    <property type="match status" value="1"/>
</dbReference>